<protein>
    <submittedName>
        <fullName evidence="2">Uncharacterized protein</fullName>
    </submittedName>
</protein>
<evidence type="ECO:0000313" key="3">
    <source>
        <dbReference type="Proteomes" id="UP001500253"/>
    </source>
</evidence>
<feature type="region of interest" description="Disordered" evidence="1">
    <location>
        <begin position="88"/>
        <end position="108"/>
    </location>
</feature>
<comment type="caution">
    <text evidence="2">The sequence shown here is derived from an EMBL/GenBank/DDBJ whole genome shotgun (WGS) entry which is preliminary data.</text>
</comment>
<gene>
    <name evidence="2" type="ORF">GCM10010246_04260</name>
</gene>
<evidence type="ECO:0000256" key="1">
    <source>
        <dbReference type="SAM" id="MobiDB-lite"/>
    </source>
</evidence>
<feature type="compositionally biased region" description="Basic and acidic residues" evidence="1">
    <location>
        <begin position="92"/>
        <end position="103"/>
    </location>
</feature>
<sequence>MGFKASFPTDSEASELVEQGELTGHARQAALVPHLRTCWCGEDGCRWHPRHPGCDGPLLLLLTCGLQGRVWRLADTCRACAALTPDSAAVPEPRHAPPADRARSSGFLPEDDESCEVFDGHLWWTDEPHRPPR</sequence>
<dbReference type="EMBL" id="BAAASD010000001">
    <property type="protein sequence ID" value="GAA2326004.1"/>
    <property type="molecule type" value="Genomic_DNA"/>
</dbReference>
<name>A0ABN3FBM9_9ACTN</name>
<proteinExistence type="predicted"/>
<accession>A0ABN3FBM9</accession>
<keyword evidence="3" id="KW-1185">Reference proteome</keyword>
<reference evidence="2 3" key="1">
    <citation type="journal article" date="2019" name="Int. J. Syst. Evol. Microbiol.">
        <title>The Global Catalogue of Microorganisms (GCM) 10K type strain sequencing project: providing services to taxonomists for standard genome sequencing and annotation.</title>
        <authorList>
            <consortium name="The Broad Institute Genomics Platform"/>
            <consortium name="The Broad Institute Genome Sequencing Center for Infectious Disease"/>
            <person name="Wu L."/>
            <person name="Ma J."/>
        </authorList>
    </citation>
    <scope>NUCLEOTIDE SEQUENCE [LARGE SCALE GENOMIC DNA]</scope>
    <source>
        <strain evidence="2 3">JCM 4316</strain>
    </source>
</reference>
<organism evidence="2 3">
    <name type="scientific">Streptomyces cuspidosporus</name>
    <dbReference type="NCBI Taxonomy" id="66882"/>
    <lineage>
        <taxon>Bacteria</taxon>
        <taxon>Bacillati</taxon>
        <taxon>Actinomycetota</taxon>
        <taxon>Actinomycetes</taxon>
        <taxon>Kitasatosporales</taxon>
        <taxon>Streptomycetaceae</taxon>
        <taxon>Streptomyces</taxon>
    </lineage>
</organism>
<dbReference type="Proteomes" id="UP001500253">
    <property type="component" value="Unassembled WGS sequence"/>
</dbReference>
<evidence type="ECO:0000313" key="2">
    <source>
        <dbReference type="EMBL" id="GAA2326004.1"/>
    </source>
</evidence>